<name>A0AAV8V567_9RHOD</name>
<evidence type="ECO:0000313" key="1">
    <source>
        <dbReference type="EMBL" id="KAJ8908636.1"/>
    </source>
</evidence>
<protein>
    <submittedName>
        <fullName evidence="1">Uncharacterized protein</fullName>
    </submittedName>
</protein>
<evidence type="ECO:0000313" key="2">
    <source>
        <dbReference type="Proteomes" id="UP001157974"/>
    </source>
</evidence>
<gene>
    <name evidence="1" type="ORF">NDN08_005341</name>
</gene>
<organism evidence="1 2">
    <name type="scientific">Rhodosorus marinus</name>
    <dbReference type="NCBI Taxonomy" id="101924"/>
    <lineage>
        <taxon>Eukaryota</taxon>
        <taxon>Rhodophyta</taxon>
        <taxon>Stylonematophyceae</taxon>
        <taxon>Stylonematales</taxon>
        <taxon>Stylonemataceae</taxon>
        <taxon>Rhodosorus</taxon>
    </lineage>
</organism>
<accession>A0AAV8V567</accession>
<comment type="caution">
    <text evidence="1">The sequence shown here is derived from an EMBL/GenBank/DDBJ whole genome shotgun (WGS) entry which is preliminary data.</text>
</comment>
<keyword evidence="2" id="KW-1185">Reference proteome</keyword>
<sequence>MAVLSSTLQGPALDVAMWRAQLDPSRSWLILLDPYDYRQGGTADAVWTRLLPQTPKIRGTRGCDLIQFFEDEFTEITEFTQEELREDEKLVF</sequence>
<dbReference type="EMBL" id="JAMWBK010000001">
    <property type="protein sequence ID" value="KAJ8908636.1"/>
    <property type="molecule type" value="Genomic_DNA"/>
</dbReference>
<dbReference type="Proteomes" id="UP001157974">
    <property type="component" value="Unassembled WGS sequence"/>
</dbReference>
<dbReference type="AlphaFoldDB" id="A0AAV8V567"/>
<reference evidence="1 2" key="1">
    <citation type="journal article" date="2023" name="Nat. Commun.">
        <title>Origin of minicircular mitochondrial genomes in red algae.</title>
        <authorList>
            <person name="Lee Y."/>
            <person name="Cho C.H."/>
            <person name="Lee Y.M."/>
            <person name="Park S.I."/>
            <person name="Yang J.H."/>
            <person name="West J.A."/>
            <person name="Bhattacharya D."/>
            <person name="Yoon H.S."/>
        </authorList>
    </citation>
    <scope>NUCLEOTIDE SEQUENCE [LARGE SCALE GENOMIC DNA]</scope>
    <source>
        <strain evidence="1 2">CCMP1338</strain>
        <tissue evidence="1">Whole cell</tissue>
    </source>
</reference>
<proteinExistence type="predicted"/>